<sequence length="122" mass="13670">VTAVEEFILAHARTLRSLVLIDCKIVVASDSASADPPPRTWAQVYETLGRELTVLTELKVIEAPSPGLHPSRPIGRYTSWHEEYLWMQYTGPPRGWDAPDDAALEALKQIVEERRTSMLSQA</sequence>
<keyword evidence="2" id="KW-1185">Reference proteome</keyword>
<reference evidence="1" key="2">
    <citation type="journal article" date="2022" name="New Phytol.">
        <title>Evolutionary transition to the ectomycorrhizal habit in the genomes of a hyperdiverse lineage of mushroom-forming fungi.</title>
        <authorList>
            <person name="Looney B."/>
            <person name="Miyauchi S."/>
            <person name="Morin E."/>
            <person name="Drula E."/>
            <person name="Courty P.E."/>
            <person name="Kohler A."/>
            <person name="Kuo A."/>
            <person name="LaButti K."/>
            <person name="Pangilinan J."/>
            <person name="Lipzen A."/>
            <person name="Riley R."/>
            <person name="Andreopoulos W."/>
            <person name="He G."/>
            <person name="Johnson J."/>
            <person name="Nolan M."/>
            <person name="Tritt A."/>
            <person name="Barry K.W."/>
            <person name="Grigoriev I.V."/>
            <person name="Nagy L.G."/>
            <person name="Hibbett D."/>
            <person name="Henrissat B."/>
            <person name="Matheny P.B."/>
            <person name="Labbe J."/>
            <person name="Martin F.M."/>
        </authorList>
    </citation>
    <scope>NUCLEOTIDE SEQUENCE</scope>
    <source>
        <strain evidence="1">FP105234-sp</strain>
    </source>
</reference>
<dbReference type="EMBL" id="MU276481">
    <property type="protein sequence ID" value="KAI0038518.1"/>
    <property type="molecule type" value="Genomic_DNA"/>
</dbReference>
<dbReference type="Proteomes" id="UP000814033">
    <property type="component" value="Unassembled WGS sequence"/>
</dbReference>
<evidence type="ECO:0000313" key="2">
    <source>
        <dbReference type="Proteomes" id="UP000814033"/>
    </source>
</evidence>
<comment type="caution">
    <text evidence="1">The sequence shown here is derived from an EMBL/GenBank/DDBJ whole genome shotgun (WGS) entry which is preliminary data.</text>
</comment>
<proteinExistence type="predicted"/>
<protein>
    <submittedName>
        <fullName evidence="1">Uncharacterized protein</fullName>
    </submittedName>
</protein>
<accession>A0ACB8R3A6</accession>
<reference evidence="1" key="1">
    <citation type="submission" date="2021-02" db="EMBL/GenBank/DDBJ databases">
        <authorList>
            <consortium name="DOE Joint Genome Institute"/>
            <person name="Ahrendt S."/>
            <person name="Looney B.P."/>
            <person name="Miyauchi S."/>
            <person name="Morin E."/>
            <person name="Drula E."/>
            <person name="Courty P.E."/>
            <person name="Chicoki N."/>
            <person name="Fauchery L."/>
            <person name="Kohler A."/>
            <person name="Kuo A."/>
            <person name="Labutti K."/>
            <person name="Pangilinan J."/>
            <person name="Lipzen A."/>
            <person name="Riley R."/>
            <person name="Andreopoulos W."/>
            <person name="He G."/>
            <person name="Johnson J."/>
            <person name="Barry K.W."/>
            <person name="Grigoriev I.V."/>
            <person name="Nagy L."/>
            <person name="Hibbett D."/>
            <person name="Henrissat B."/>
            <person name="Matheny P.B."/>
            <person name="Labbe J."/>
            <person name="Martin F."/>
        </authorList>
    </citation>
    <scope>NUCLEOTIDE SEQUENCE</scope>
    <source>
        <strain evidence="1">FP105234-sp</strain>
    </source>
</reference>
<evidence type="ECO:0000313" key="1">
    <source>
        <dbReference type="EMBL" id="KAI0038518.1"/>
    </source>
</evidence>
<gene>
    <name evidence="1" type="ORF">FA95DRAFT_1613331</name>
</gene>
<organism evidence="1 2">
    <name type="scientific">Auriscalpium vulgare</name>
    <dbReference type="NCBI Taxonomy" id="40419"/>
    <lineage>
        <taxon>Eukaryota</taxon>
        <taxon>Fungi</taxon>
        <taxon>Dikarya</taxon>
        <taxon>Basidiomycota</taxon>
        <taxon>Agaricomycotina</taxon>
        <taxon>Agaricomycetes</taxon>
        <taxon>Russulales</taxon>
        <taxon>Auriscalpiaceae</taxon>
        <taxon>Auriscalpium</taxon>
    </lineage>
</organism>
<feature type="non-terminal residue" evidence="1">
    <location>
        <position position="1"/>
    </location>
</feature>
<name>A0ACB8R3A6_9AGAM</name>